<keyword evidence="2 5" id="KW-0812">Transmembrane</keyword>
<dbReference type="Pfam" id="PF13564">
    <property type="entry name" value="DoxX_2"/>
    <property type="match status" value="1"/>
</dbReference>
<dbReference type="RefSeq" id="WP_185060875.1">
    <property type="nucleotide sequence ID" value="NZ_BAABJP010000029.1"/>
</dbReference>
<evidence type="ECO:0000256" key="5">
    <source>
        <dbReference type="SAM" id="Phobius"/>
    </source>
</evidence>
<reference evidence="7" key="1">
    <citation type="journal article" date="2019" name="Int. J. Syst. Evol. Microbiol.">
        <title>The Global Catalogue of Microorganisms (GCM) 10K type strain sequencing project: providing services to taxonomists for standard genome sequencing and annotation.</title>
        <authorList>
            <consortium name="The Broad Institute Genomics Platform"/>
            <consortium name="The Broad Institute Genome Sequencing Center for Infectious Disease"/>
            <person name="Wu L."/>
            <person name="Ma J."/>
        </authorList>
    </citation>
    <scope>NUCLEOTIDE SEQUENCE [LARGE SCALE GENOMIC DNA]</scope>
    <source>
        <strain evidence="7">JCM 18303</strain>
    </source>
</reference>
<evidence type="ECO:0000256" key="2">
    <source>
        <dbReference type="ARBA" id="ARBA00022692"/>
    </source>
</evidence>
<dbReference type="Proteomes" id="UP001428817">
    <property type="component" value="Unassembled WGS sequence"/>
</dbReference>
<protein>
    <submittedName>
        <fullName evidence="6">DoxX family protein</fullName>
    </submittedName>
</protein>
<keyword evidence="3 5" id="KW-1133">Transmembrane helix</keyword>
<organism evidence="6 7">
    <name type="scientific">Pseudonocardia eucalypti</name>
    <dbReference type="NCBI Taxonomy" id="648755"/>
    <lineage>
        <taxon>Bacteria</taxon>
        <taxon>Bacillati</taxon>
        <taxon>Actinomycetota</taxon>
        <taxon>Actinomycetes</taxon>
        <taxon>Pseudonocardiales</taxon>
        <taxon>Pseudonocardiaceae</taxon>
        <taxon>Pseudonocardia</taxon>
    </lineage>
</organism>
<keyword evidence="7" id="KW-1185">Reference proteome</keyword>
<keyword evidence="4 5" id="KW-0472">Membrane</keyword>
<dbReference type="InterPro" id="IPR032808">
    <property type="entry name" value="DoxX"/>
</dbReference>
<evidence type="ECO:0000256" key="4">
    <source>
        <dbReference type="ARBA" id="ARBA00023136"/>
    </source>
</evidence>
<gene>
    <name evidence="6" type="ORF">GCM10023321_49210</name>
</gene>
<evidence type="ECO:0000313" key="7">
    <source>
        <dbReference type="Proteomes" id="UP001428817"/>
    </source>
</evidence>
<evidence type="ECO:0000256" key="3">
    <source>
        <dbReference type="ARBA" id="ARBA00022989"/>
    </source>
</evidence>
<comment type="subcellular location">
    <subcellularLocation>
        <location evidence="1">Membrane</location>
        <topology evidence="1">Multi-pass membrane protein</topology>
    </subcellularLocation>
</comment>
<feature type="transmembrane region" description="Helical" evidence="5">
    <location>
        <begin position="21"/>
        <end position="41"/>
    </location>
</feature>
<name>A0ABP9QJH0_9PSEU</name>
<proteinExistence type="predicted"/>
<feature type="transmembrane region" description="Helical" evidence="5">
    <location>
        <begin position="106"/>
        <end position="125"/>
    </location>
</feature>
<evidence type="ECO:0000313" key="6">
    <source>
        <dbReference type="EMBL" id="GAA5162982.1"/>
    </source>
</evidence>
<feature type="transmembrane region" description="Helical" evidence="5">
    <location>
        <begin position="81"/>
        <end position="100"/>
    </location>
</feature>
<comment type="caution">
    <text evidence="6">The sequence shown here is derived from an EMBL/GenBank/DDBJ whole genome shotgun (WGS) entry which is preliminary data.</text>
</comment>
<accession>A0ABP9QJH0</accession>
<dbReference type="EMBL" id="BAABJP010000029">
    <property type="protein sequence ID" value="GAA5162982.1"/>
    <property type="molecule type" value="Genomic_DNA"/>
</dbReference>
<feature type="transmembrane region" description="Helical" evidence="5">
    <location>
        <begin position="53"/>
        <end position="74"/>
    </location>
</feature>
<sequence>MSLDPSPAADLQPTRAAARTGFALTILVDLFLLFDAVTKLLGLPAVVAGAVRLGFPVSTVPVMGTLLLICLVVYNVPRTALFGAVLLTGYLGGAVCATVRVEAPLFSAVLVPVYVAVFVWLGLYLRSPALRQVVRSGR</sequence>
<evidence type="ECO:0000256" key="1">
    <source>
        <dbReference type="ARBA" id="ARBA00004141"/>
    </source>
</evidence>